<organism evidence="1 2">
    <name type="scientific">Brumicola pallidula DSM 14239 = ACAM 615</name>
    <dbReference type="NCBI Taxonomy" id="1121922"/>
    <lineage>
        <taxon>Bacteria</taxon>
        <taxon>Pseudomonadati</taxon>
        <taxon>Pseudomonadota</taxon>
        <taxon>Gammaproteobacteria</taxon>
        <taxon>Alteromonadales</taxon>
        <taxon>Alteromonadaceae</taxon>
        <taxon>Brumicola</taxon>
    </lineage>
</organism>
<accession>K6YAV6</accession>
<dbReference type="SUPFAM" id="SSF53756">
    <property type="entry name" value="UDP-Glycosyltransferase/glycogen phosphorylase"/>
    <property type="match status" value="1"/>
</dbReference>
<sequence length="371" mass="43208">MRFSLVAVGANITAFPYLYKLSNILTELGSLEYVCWDRLEKNENLGDLSDIEYKRILKFSPEGKASLLFGYLAWFFKLLKFFIAHGDSRTIYFVSRLDAAAAIYLVKLFRPSLEYVYLDRDAYHMTYNLGIFKGIVKWFEYKIAKTSLSHFIPGSSRNFTKLENVSVIENTPNRNFFEQAKLKSACLRDDDRFTIYINGWLVKTRGANQILKAMEKLDVKKFRVLVAGPLQCDAISQLIKLEIVEYLGQLNNQDSLSYYFVSDVVLSFYDPSIEINRKAEPNKWFDCLFTETHFITNYGIETAERFANTGMCYQLDYGNSEQLVQLIYDLNVRKNETKAISYVNLIKELNVDFWDEKVRKIVQDILCAREM</sequence>
<proteinExistence type="predicted"/>
<gene>
    <name evidence="1" type="ORF">GPAL_3018</name>
</gene>
<evidence type="ECO:0000313" key="2">
    <source>
        <dbReference type="Proteomes" id="UP000006251"/>
    </source>
</evidence>
<evidence type="ECO:0008006" key="3">
    <source>
        <dbReference type="Google" id="ProtNLM"/>
    </source>
</evidence>
<keyword evidence="2" id="KW-1185">Reference proteome</keyword>
<dbReference type="Proteomes" id="UP000006251">
    <property type="component" value="Unassembled WGS sequence"/>
</dbReference>
<name>K6YAV6_9ALTE</name>
<dbReference type="STRING" id="1121922.GCA_000428905_00491"/>
<dbReference type="AlphaFoldDB" id="K6YAV6"/>
<dbReference type="OrthoDB" id="1405702at2"/>
<dbReference type="EMBL" id="BAEQ01000050">
    <property type="protein sequence ID" value="GAC29869.1"/>
    <property type="molecule type" value="Genomic_DNA"/>
</dbReference>
<evidence type="ECO:0000313" key="1">
    <source>
        <dbReference type="EMBL" id="GAC29869.1"/>
    </source>
</evidence>
<comment type="caution">
    <text evidence="1">The sequence shown here is derived from an EMBL/GenBank/DDBJ whole genome shotgun (WGS) entry which is preliminary data.</text>
</comment>
<dbReference type="RefSeq" id="WP_006013358.1">
    <property type="nucleotide sequence ID" value="NZ_BAEQ01000050.1"/>
</dbReference>
<protein>
    <recommendedName>
        <fullName evidence="3">Glycosyl transferase family 1 domain-containing protein</fullName>
    </recommendedName>
</protein>
<reference evidence="2" key="1">
    <citation type="journal article" date="2014" name="Environ. Microbiol.">
        <title>Comparative genomics of the marine bacterial genus Glaciecola reveals the high degree of genomic diversity and genomic characteristic for cold adaptation.</title>
        <authorList>
            <person name="Qin Q.L."/>
            <person name="Xie B.B."/>
            <person name="Yu Y."/>
            <person name="Shu Y.L."/>
            <person name="Rong J.C."/>
            <person name="Zhang Y.J."/>
            <person name="Zhao D.L."/>
            <person name="Chen X.L."/>
            <person name="Zhang X.Y."/>
            <person name="Chen B."/>
            <person name="Zhou B.C."/>
            <person name="Zhang Y.Z."/>
        </authorList>
    </citation>
    <scope>NUCLEOTIDE SEQUENCE [LARGE SCALE GENOMIC DNA]</scope>
    <source>
        <strain evidence="2">ACAM 615</strain>
    </source>
</reference>